<protein>
    <submittedName>
        <fullName evidence="1">Uncharacterized protein</fullName>
    </submittedName>
</protein>
<organism evidence="1 2">
    <name type="scientific">Plasmodium vivax Mauritania I</name>
    <dbReference type="NCBI Taxonomy" id="1035515"/>
    <lineage>
        <taxon>Eukaryota</taxon>
        <taxon>Sar</taxon>
        <taxon>Alveolata</taxon>
        <taxon>Apicomplexa</taxon>
        <taxon>Aconoidasida</taxon>
        <taxon>Haemosporida</taxon>
        <taxon>Plasmodiidae</taxon>
        <taxon>Plasmodium</taxon>
        <taxon>Plasmodium (Plasmodium)</taxon>
    </lineage>
</organism>
<sequence length="393" mass="45639">MANACDGSDHQYLSYKCYDYLSSRLDTAKLDPDNNKYLDSALESLGRGQYNKYSEHKIITNLAAHIASDGVFIHATKKRACSYINYILNKSLRNNYSHIYTEDYNIYQKFAKSFYNHRHNNNADAERSCENYIKHIDDSLYNRLKTLYKIYYHYNELKRPNNYIYSTSNEKLCDNLGLLILYSNYAIKEKIINDDTISLIKDLKEIIKNDKNEKYKTVCDLKKLNGMLTEFPKPVVQNSREQEPALDSYVAPITRKPHELELQTKDAENEEALSQIASNQDSEMELTSMNETTMEQASQELEDKDQVSGIEVKSFQAVMYPEKRQQLPYDQEVTERLGRRYILQEQRAPADGTEGLLEGEDAYVEFVVVSMDNSQGDFQILMNMKEGILDMVQ</sequence>
<proteinExistence type="predicted"/>
<reference evidence="1 2" key="1">
    <citation type="submission" date="2011-08" db="EMBL/GenBank/DDBJ databases">
        <title>The Genome Sequence of Plasmodium vivax Mauritania I.</title>
        <authorList>
            <consortium name="The Broad Institute Genome Sequencing Platform"/>
            <consortium name="The Broad Institute Genome Sequencing Center for Infectious Disease"/>
            <person name="Neafsey D."/>
            <person name="Carlton J."/>
            <person name="Barnwell J."/>
            <person name="Collins W."/>
            <person name="Escalante A."/>
            <person name="Mullikin J."/>
            <person name="Saul A."/>
            <person name="Guigo R."/>
            <person name="Camara F."/>
            <person name="Young S.K."/>
            <person name="Zeng Q."/>
            <person name="Gargeya S."/>
            <person name="Fitzgerald M."/>
            <person name="Haas B."/>
            <person name="Abouelleil A."/>
            <person name="Alvarado L."/>
            <person name="Arachchi H.M."/>
            <person name="Berlin A."/>
            <person name="Brown A."/>
            <person name="Chapman S.B."/>
            <person name="Chen Z."/>
            <person name="Dunbar C."/>
            <person name="Freedman E."/>
            <person name="Gearin G."/>
            <person name="Gellesch M."/>
            <person name="Goldberg J."/>
            <person name="Griggs A."/>
            <person name="Gujja S."/>
            <person name="Heiman D."/>
            <person name="Howarth C."/>
            <person name="Larson L."/>
            <person name="Lui A."/>
            <person name="MacDonald P.J.P."/>
            <person name="Montmayeur A."/>
            <person name="Murphy C."/>
            <person name="Neiman D."/>
            <person name="Pearson M."/>
            <person name="Priest M."/>
            <person name="Roberts A."/>
            <person name="Saif S."/>
            <person name="Shea T."/>
            <person name="Shenoy N."/>
            <person name="Sisk P."/>
            <person name="Stolte C."/>
            <person name="Sykes S."/>
            <person name="Wortman J."/>
            <person name="Nusbaum C."/>
            <person name="Birren B."/>
        </authorList>
    </citation>
    <scope>NUCLEOTIDE SEQUENCE [LARGE SCALE GENOMIC DNA]</scope>
    <source>
        <strain evidence="1 2">Mauritania I</strain>
    </source>
</reference>
<evidence type="ECO:0000313" key="1">
    <source>
        <dbReference type="EMBL" id="KMZ95016.1"/>
    </source>
</evidence>
<name>A0A0J9TIW5_PLAVI</name>
<gene>
    <name evidence="1" type="ORF">PVMG_05777</name>
</gene>
<evidence type="ECO:0000313" key="2">
    <source>
        <dbReference type="Proteomes" id="UP000053776"/>
    </source>
</evidence>
<dbReference type="OrthoDB" id="389135at2759"/>
<dbReference type="AlphaFoldDB" id="A0A0J9TIW5"/>
<dbReference type="EMBL" id="KQ235007">
    <property type="protein sequence ID" value="KMZ95016.1"/>
    <property type="molecule type" value="Genomic_DNA"/>
</dbReference>
<dbReference type="Proteomes" id="UP000053776">
    <property type="component" value="Unassembled WGS sequence"/>
</dbReference>
<accession>A0A0J9TIW5</accession>